<evidence type="ECO:0000313" key="4">
    <source>
        <dbReference type="EMBL" id="TJW11413.1"/>
    </source>
</evidence>
<dbReference type="InterPro" id="IPR003786">
    <property type="entry name" value="FdhD"/>
</dbReference>
<reference evidence="3 6" key="2">
    <citation type="submission" date="2020-08" db="EMBL/GenBank/DDBJ databases">
        <title>Sequencing the genomes of 1000 actinobacteria strains.</title>
        <authorList>
            <person name="Klenk H.-P."/>
        </authorList>
    </citation>
    <scope>NUCLEOTIDE SEQUENCE [LARGE SCALE GENOMIC DNA]</scope>
    <source>
        <strain evidence="3 6">DSM 22242</strain>
    </source>
</reference>
<dbReference type="GO" id="GO:0006777">
    <property type="term" value="P:Mo-molybdopterin cofactor biosynthetic process"/>
    <property type="evidence" value="ECO:0007669"/>
    <property type="project" value="UniProtKB-KW"/>
</dbReference>
<dbReference type="Gene3D" id="3.40.140.10">
    <property type="entry name" value="Cytidine Deaminase, domain 2"/>
    <property type="match status" value="1"/>
</dbReference>
<reference evidence="4 5" key="1">
    <citation type="submission" date="2019-04" db="EMBL/GenBank/DDBJ databases">
        <title>Microbes associate with the intestines of laboratory mice.</title>
        <authorList>
            <person name="Navarre W."/>
            <person name="Wong E."/>
            <person name="Huang K.C."/>
            <person name="Tropini C."/>
            <person name="Ng K."/>
            <person name="Yu B."/>
        </authorList>
    </citation>
    <scope>NUCLEOTIDE SEQUENCE [LARGE SCALE GENOMIC DNA]</scope>
    <source>
        <strain evidence="4 5">NM48_B13</strain>
    </source>
</reference>
<comment type="caution">
    <text evidence="3">The sequence shown here is derived from an EMBL/GenBank/DDBJ whole genome shotgun (WGS) entry which is preliminary data.</text>
</comment>
<keyword evidence="4" id="KW-0808">Transferase</keyword>
<organism evidence="3 6">
    <name type="scientific">Parvibacter caecicola</name>
    <dbReference type="NCBI Taxonomy" id="747645"/>
    <lineage>
        <taxon>Bacteria</taxon>
        <taxon>Bacillati</taxon>
        <taxon>Actinomycetota</taxon>
        <taxon>Coriobacteriia</taxon>
        <taxon>Coriobacteriales</taxon>
        <taxon>Coriobacteriaceae</taxon>
        <taxon>Parvibacter</taxon>
    </lineage>
</organism>
<dbReference type="EMBL" id="JACHYA010000010">
    <property type="protein sequence ID" value="MBB3172184.1"/>
    <property type="molecule type" value="Genomic_DNA"/>
</dbReference>
<dbReference type="RefSeq" id="WP_123186043.1">
    <property type="nucleotide sequence ID" value="NZ_CAOKAH010000014.1"/>
</dbReference>
<evidence type="ECO:0000256" key="1">
    <source>
        <dbReference type="ARBA" id="ARBA00022490"/>
    </source>
</evidence>
<proteinExistence type="predicted"/>
<evidence type="ECO:0000256" key="2">
    <source>
        <dbReference type="ARBA" id="ARBA00023150"/>
    </source>
</evidence>
<keyword evidence="2" id="KW-0501">Molybdenum cofactor biosynthesis</keyword>
<dbReference type="SUPFAM" id="SSF53927">
    <property type="entry name" value="Cytidine deaminase-like"/>
    <property type="match status" value="1"/>
</dbReference>
<dbReference type="GeneID" id="93357354"/>
<keyword evidence="1" id="KW-0963">Cytoplasm</keyword>
<dbReference type="GO" id="GO:0016783">
    <property type="term" value="F:sulfurtransferase activity"/>
    <property type="evidence" value="ECO:0007669"/>
    <property type="project" value="InterPro"/>
</dbReference>
<dbReference type="PIRSF" id="PIRSF015626">
    <property type="entry name" value="FdhD"/>
    <property type="match status" value="1"/>
</dbReference>
<dbReference type="OrthoDB" id="3197277at2"/>
<keyword evidence="5" id="KW-1185">Reference proteome</keyword>
<dbReference type="PANTHER" id="PTHR30592:SF1">
    <property type="entry name" value="SULFUR CARRIER PROTEIN FDHD"/>
    <property type="match status" value="1"/>
</dbReference>
<dbReference type="EMBL" id="SSTM01000002">
    <property type="protein sequence ID" value="TJW11413.1"/>
    <property type="molecule type" value="Genomic_DNA"/>
</dbReference>
<accession>A0A3N0A8D9</accession>
<sequence>MKVIDQYREEEAVEQCGGLLLHPGGGCEAVSRAVLAEHALEVSVNTVPTLRMVCTPDHLVDLVVGRLFTEGVVSAVDDIAEVYLCDQGSRASVLLDCRRADFSRAGIETVPTCCTGNRVYNQYFTSDSRPAAVVPIPWEPEWVFKAARAFAEDTPLHRATTGTHSCYLMIDGAIVVCREDLGRHNAFDKVVGAALRADIDLRNALVFSSGRLPVDMVMKAIRAGIPILATKAVPTDETIRLAREFGLTLICQARPDSVVVYNDPS</sequence>
<dbReference type="Gene3D" id="3.10.20.10">
    <property type="match status" value="1"/>
</dbReference>
<dbReference type="InterPro" id="IPR016193">
    <property type="entry name" value="Cytidine_deaminase-like"/>
</dbReference>
<gene>
    <name evidence="4" type="primary">fdhD</name>
    <name evidence="4" type="ORF">E5982_04205</name>
    <name evidence="3" type="ORF">FHR31_002018</name>
</gene>
<evidence type="ECO:0000313" key="3">
    <source>
        <dbReference type="EMBL" id="MBB3172184.1"/>
    </source>
</evidence>
<dbReference type="AlphaFoldDB" id="A0A3N0A8D9"/>
<name>A0A3N0A8D9_9ACTN</name>
<evidence type="ECO:0000313" key="6">
    <source>
        <dbReference type="Proteomes" id="UP000530850"/>
    </source>
</evidence>
<protein>
    <submittedName>
        <fullName evidence="3">FdhD protein</fullName>
    </submittedName>
    <submittedName>
        <fullName evidence="4">Formate dehydrogenase accessory sulfurtransferase FdhD</fullName>
    </submittedName>
</protein>
<dbReference type="PANTHER" id="PTHR30592">
    <property type="entry name" value="FORMATE DEHYDROGENASE"/>
    <property type="match status" value="1"/>
</dbReference>
<dbReference type="Proteomes" id="UP000530850">
    <property type="component" value="Unassembled WGS sequence"/>
</dbReference>
<dbReference type="NCBIfam" id="TIGR00129">
    <property type="entry name" value="fdhD_narQ"/>
    <property type="match status" value="1"/>
</dbReference>
<evidence type="ECO:0000313" key="5">
    <source>
        <dbReference type="Proteomes" id="UP000309454"/>
    </source>
</evidence>
<dbReference type="Proteomes" id="UP000309454">
    <property type="component" value="Unassembled WGS sequence"/>
</dbReference>
<dbReference type="Pfam" id="PF02634">
    <property type="entry name" value="FdhD-NarQ"/>
    <property type="match status" value="1"/>
</dbReference>